<dbReference type="PANTHER" id="PTHR12558">
    <property type="entry name" value="CELL DIVISION CYCLE 16,23,27"/>
    <property type="match status" value="1"/>
</dbReference>
<dbReference type="Gene3D" id="1.25.40.10">
    <property type="entry name" value="Tetratricopeptide repeat domain"/>
    <property type="match status" value="1"/>
</dbReference>
<dbReference type="GO" id="GO:0051301">
    <property type="term" value="P:cell division"/>
    <property type="evidence" value="ECO:0007669"/>
    <property type="project" value="TreeGrafter"/>
</dbReference>
<evidence type="ECO:0000256" key="1">
    <source>
        <dbReference type="ARBA" id="ARBA00022803"/>
    </source>
</evidence>
<gene>
    <name evidence="2" type="ORF">COLO4_19778</name>
</gene>
<dbReference type="OrthoDB" id="10262026at2759"/>
<reference evidence="3" key="1">
    <citation type="submission" date="2013-09" db="EMBL/GenBank/DDBJ databases">
        <title>Corchorus olitorius genome sequencing.</title>
        <authorList>
            <person name="Alam M."/>
            <person name="Haque M.S."/>
            <person name="Islam M.S."/>
            <person name="Emdad E.M."/>
            <person name="Islam M.M."/>
            <person name="Ahmed B."/>
            <person name="Halim A."/>
            <person name="Hossen Q.M.M."/>
            <person name="Hossain M.Z."/>
            <person name="Ahmed R."/>
            <person name="Khan M.M."/>
            <person name="Islam R."/>
            <person name="Rashid M.M."/>
            <person name="Khan S.A."/>
            <person name="Rahman M.S."/>
            <person name="Alam M."/>
            <person name="Yahiya A.S."/>
            <person name="Khan M.S."/>
            <person name="Azam M.S."/>
            <person name="Haque T."/>
            <person name="Lashkar M.Z.H."/>
            <person name="Akhand A.I."/>
            <person name="Morshed G."/>
            <person name="Roy S."/>
            <person name="Uddin K.S."/>
            <person name="Rabeya T."/>
            <person name="Hossain A.S."/>
            <person name="Chowdhury A."/>
            <person name="Snigdha A.R."/>
            <person name="Mortoza M.S."/>
            <person name="Matin S.A."/>
            <person name="Hoque S.M.E."/>
            <person name="Islam M.K."/>
            <person name="Roy D.K."/>
            <person name="Haider R."/>
            <person name="Moosa M.M."/>
            <person name="Elias S.M."/>
            <person name="Hasan A.M."/>
            <person name="Jahan S."/>
            <person name="Shafiuddin M."/>
            <person name="Mahmood N."/>
            <person name="Shommy N.S."/>
        </authorList>
    </citation>
    <scope>NUCLEOTIDE SEQUENCE [LARGE SCALE GENOMIC DNA]</scope>
    <source>
        <strain evidence="3">cv. O-4</strain>
    </source>
</reference>
<dbReference type="EMBL" id="AWUE01016792">
    <property type="protein sequence ID" value="OMO89384.1"/>
    <property type="molecule type" value="Genomic_DNA"/>
</dbReference>
<dbReference type="Pfam" id="PF13176">
    <property type="entry name" value="TPR_7"/>
    <property type="match status" value="1"/>
</dbReference>
<dbReference type="STRING" id="93759.A0A1R3J3J1"/>
<dbReference type="InterPro" id="IPR011990">
    <property type="entry name" value="TPR-like_helical_dom_sf"/>
</dbReference>
<dbReference type="GO" id="GO:0005680">
    <property type="term" value="C:anaphase-promoting complex"/>
    <property type="evidence" value="ECO:0007669"/>
    <property type="project" value="TreeGrafter"/>
</dbReference>
<dbReference type="AlphaFoldDB" id="A0A1R3J3J1"/>
<dbReference type="GO" id="GO:0045842">
    <property type="term" value="P:positive regulation of mitotic metaphase/anaphase transition"/>
    <property type="evidence" value="ECO:0007669"/>
    <property type="project" value="TreeGrafter"/>
</dbReference>
<proteinExistence type="predicted"/>
<organism evidence="2 3">
    <name type="scientific">Corchorus olitorius</name>
    <dbReference type="NCBI Taxonomy" id="93759"/>
    <lineage>
        <taxon>Eukaryota</taxon>
        <taxon>Viridiplantae</taxon>
        <taxon>Streptophyta</taxon>
        <taxon>Embryophyta</taxon>
        <taxon>Tracheophyta</taxon>
        <taxon>Spermatophyta</taxon>
        <taxon>Magnoliopsida</taxon>
        <taxon>eudicotyledons</taxon>
        <taxon>Gunneridae</taxon>
        <taxon>Pentapetalae</taxon>
        <taxon>rosids</taxon>
        <taxon>malvids</taxon>
        <taxon>Malvales</taxon>
        <taxon>Malvaceae</taxon>
        <taxon>Grewioideae</taxon>
        <taxon>Apeibeae</taxon>
        <taxon>Corchorus</taxon>
    </lineage>
</organism>
<dbReference type="Proteomes" id="UP000187203">
    <property type="component" value="Unassembled WGS sequence"/>
</dbReference>
<dbReference type="GO" id="GO:0016567">
    <property type="term" value="P:protein ubiquitination"/>
    <property type="evidence" value="ECO:0007669"/>
    <property type="project" value="TreeGrafter"/>
</dbReference>
<comment type="caution">
    <text evidence="2">The sequence shown here is derived from an EMBL/GenBank/DDBJ whole genome shotgun (WGS) entry which is preliminary data.</text>
</comment>
<accession>A0A1R3J3J1</accession>
<dbReference type="PANTHER" id="PTHR12558:SF10">
    <property type="entry name" value="CELL DIVISION CYCLE PROTEIN 23 HOMOLOG"/>
    <property type="match status" value="1"/>
</dbReference>
<evidence type="ECO:0000313" key="2">
    <source>
        <dbReference type="EMBL" id="OMO89384.1"/>
    </source>
</evidence>
<name>A0A1R3J3J1_9ROSI</name>
<keyword evidence="1" id="KW-0802">TPR repeat</keyword>
<dbReference type="SUPFAM" id="SSF48452">
    <property type="entry name" value="TPR-like"/>
    <property type="match status" value="1"/>
</dbReference>
<evidence type="ECO:0000313" key="3">
    <source>
        <dbReference type="Proteomes" id="UP000187203"/>
    </source>
</evidence>
<keyword evidence="3" id="KW-1185">Reference proteome</keyword>
<dbReference type="GO" id="GO:0031145">
    <property type="term" value="P:anaphase-promoting complex-dependent catabolic process"/>
    <property type="evidence" value="ECO:0007669"/>
    <property type="project" value="TreeGrafter"/>
</dbReference>
<protein>
    <submittedName>
        <fullName evidence="2">Tetratricopeptide-like helical</fullName>
    </submittedName>
</protein>
<sequence>MGQCYESEQLHKLEEAIKCYKRAANSNDAEAIAMHRLAKLHIELGQPEEAALYYRKDLKRMEAEKREGPNYRVEALMFLAQHYKAQKRFEEAEERETGKSLLREMRIAQSGFPSMDVEHFHP</sequence>
<dbReference type="InterPro" id="IPR019734">
    <property type="entry name" value="TPR_rpt"/>
</dbReference>